<dbReference type="Proteomes" id="UP001218188">
    <property type="component" value="Unassembled WGS sequence"/>
</dbReference>
<accession>A0AAD6XDZ1</accession>
<evidence type="ECO:0000313" key="3">
    <source>
        <dbReference type="EMBL" id="KAJ7044511.1"/>
    </source>
</evidence>
<feature type="region of interest" description="Disordered" evidence="1">
    <location>
        <begin position="70"/>
        <end position="89"/>
    </location>
</feature>
<sequence>MSFLTRIPGSLSQNSSPPQCRWKWCSNTYRSVPELLEHVREHVRQAEPCYIRDIPLNIRAEEGLGDSVSGMGYSQSLSQNHSADPAPSHSAALIEDVSLPAIHHPRLSRTPERAAKRRKISPDTNVPSFSLPRSRATSESPPPPGINRTPSFAMLALPPNSAEQIPNPKFPDLNTLISETLAPRTHDTDPFSLAPPVRDPFSTPNRFLSQENPGSQSFSGSDRSVERQLTQGLDTSFVANSTDAIMSNGLDGSQNIYAGELQWDDEASQRLPRSRSPTPINSSDTQSQSPPQSIPVDTSPRLPHQIPSPGRQSWYQSPRRVSHSKKTPPGGPQTPTVSHFAPPNAPDTPSPQAKISTPRNVYLSGSLKIQSPFDAHRRPYGDTLDPSVLSQPQYSQSPSSFIPQTQAPYRYESMSQ</sequence>
<feature type="compositionally biased region" description="Polar residues" evidence="1">
    <location>
        <begin position="350"/>
        <end position="359"/>
    </location>
</feature>
<protein>
    <recommendedName>
        <fullName evidence="2">C2H2-type domain-containing protein</fullName>
    </recommendedName>
</protein>
<proteinExistence type="predicted"/>
<organism evidence="3 4">
    <name type="scientific">Mycena alexandri</name>
    <dbReference type="NCBI Taxonomy" id="1745969"/>
    <lineage>
        <taxon>Eukaryota</taxon>
        <taxon>Fungi</taxon>
        <taxon>Dikarya</taxon>
        <taxon>Basidiomycota</taxon>
        <taxon>Agaricomycotina</taxon>
        <taxon>Agaricomycetes</taxon>
        <taxon>Agaricomycetidae</taxon>
        <taxon>Agaricales</taxon>
        <taxon>Marasmiineae</taxon>
        <taxon>Mycenaceae</taxon>
        <taxon>Mycena</taxon>
    </lineage>
</organism>
<comment type="caution">
    <text evidence="3">The sequence shown here is derived from an EMBL/GenBank/DDBJ whole genome shotgun (WGS) entry which is preliminary data.</text>
</comment>
<feature type="compositionally biased region" description="Polar residues" evidence="1">
    <location>
        <begin position="202"/>
        <end position="228"/>
    </location>
</feature>
<feature type="compositionally biased region" description="Low complexity" evidence="1">
    <location>
        <begin position="282"/>
        <end position="295"/>
    </location>
</feature>
<dbReference type="AlphaFoldDB" id="A0AAD6XDZ1"/>
<dbReference type="PROSITE" id="PS00028">
    <property type="entry name" value="ZINC_FINGER_C2H2_1"/>
    <property type="match status" value="1"/>
</dbReference>
<keyword evidence="4" id="KW-1185">Reference proteome</keyword>
<feature type="region of interest" description="Disordered" evidence="1">
    <location>
        <begin position="102"/>
        <end position="148"/>
    </location>
</feature>
<evidence type="ECO:0000313" key="4">
    <source>
        <dbReference type="Proteomes" id="UP001218188"/>
    </source>
</evidence>
<gene>
    <name evidence="3" type="ORF">C8F04DRAFT_588874</name>
</gene>
<feature type="region of interest" description="Disordered" evidence="1">
    <location>
        <begin position="267"/>
        <end position="416"/>
    </location>
</feature>
<dbReference type="InterPro" id="IPR013087">
    <property type="entry name" value="Znf_C2H2_type"/>
</dbReference>
<feature type="domain" description="C2H2-type" evidence="2">
    <location>
        <begin position="20"/>
        <end position="42"/>
    </location>
</feature>
<evidence type="ECO:0000256" key="1">
    <source>
        <dbReference type="SAM" id="MobiDB-lite"/>
    </source>
</evidence>
<name>A0AAD6XDZ1_9AGAR</name>
<evidence type="ECO:0000259" key="2">
    <source>
        <dbReference type="PROSITE" id="PS00028"/>
    </source>
</evidence>
<feature type="compositionally biased region" description="Low complexity" evidence="1">
    <location>
        <begin position="386"/>
        <end position="404"/>
    </location>
</feature>
<feature type="region of interest" description="Disordered" evidence="1">
    <location>
        <begin position="185"/>
        <end position="228"/>
    </location>
</feature>
<dbReference type="EMBL" id="JARJCM010000006">
    <property type="protein sequence ID" value="KAJ7044511.1"/>
    <property type="molecule type" value="Genomic_DNA"/>
</dbReference>
<reference evidence="3" key="1">
    <citation type="submission" date="2023-03" db="EMBL/GenBank/DDBJ databases">
        <title>Massive genome expansion in bonnet fungi (Mycena s.s.) driven by repeated elements and novel gene families across ecological guilds.</title>
        <authorList>
            <consortium name="Lawrence Berkeley National Laboratory"/>
            <person name="Harder C.B."/>
            <person name="Miyauchi S."/>
            <person name="Viragh M."/>
            <person name="Kuo A."/>
            <person name="Thoen E."/>
            <person name="Andreopoulos B."/>
            <person name="Lu D."/>
            <person name="Skrede I."/>
            <person name="Drula E."/>
            <person name="Henrissat B."/>
            <person name="Morin E."/>
            <person name="Kohler A."/>
            <person name="Barry K."/>
            <person name="LaButti K."/>
            <person name="Morin E."/>
            <person name="Salamov A."/>
            <person name="Lipzen A."/>
            <person name="Mereny Z."/>
            <person name="Hegedus B."/>
            <person name="Baldrian P."/>
            <person name="Stursova M."/>
            <person name="Weitz H."/>
            <person name="Taylor A."/>
            <person name="Grigoriev I.V."/>
            <person name="Nagy L.G."/>
            <person name="Martin F."/>
            <person name="Kauserud H."/>
        </authorList>
    </citation>
    <scope>NUCLEOTIDE SEQUENCE</scope>
    <source>
        <strain evidence="3">CBHHK200</strain>
    </source>
</reference>